<dbReference type="Gene3D" id="2.130.10.10">
    <property type="entry name" value="YVTN repeat-like/Quinoprotein amine dehydrogenase"/>
    <property type="match status" value="3"/>
</dbReference>
<name>A0A933SGB9_UNCEI</name>
<keyword evidence="1" id="KW-0732">Signal</keyword>
<dbReference type="AlphaFoldDB" id="A0A933SGB9"/>
<dbReference type="EMBL" id="JACRIW010000052">
    <property type="protein sequence ID" value="MBI5169419.1"/>
    <property type="molecule type" value="Genomic_DNA"/>
</dbReference>
<evidence type="ECO:0000256" key="1">
    <source>
        <dbReference type="SAM" id="SignalP"/>
    </source>
</evidence>
<dbReference type="GO" id="GO:0010411">
    <property type="term" value="P:xyloglucan metabolic process"/>
    <property type="evidence" value="ECO:0007669"/>
    <property type="project" value="TreeGrafter"/>
</dbReference>
<dbReference type="InterPro" id="IPR052025">
    <property type="entry name" value="Xyloglucanase_GH74"/>
</dbReference>
<gene>
    <name evidence="2" type="ORF">HZA61_08030</name>
</gene>
<protein>
    <submittedName>
        <fullName evidence="2">T9SS type A sorting domain-containing protein</fullName>
    </submittedName>
</protein>
<dbReference type="SUPFAM" id="SSF50939">
    <property type="entry name" value="Sialidases"/>
    <property type="match status" value="1"/>
</dbReference>
<feature type="chain" id="PRO_5038002264" evidence="1">
    <location>
        <begin position="24"/>
        <end position="1033"/>
    </location>
</feature>
<comment type="caution">
    <text evidence="2">The sequence shown here is derived from an EMBL/GenBank/DDBJ whole genome shotgun (WGS) entry which is preliminary data.</text>
</comment>
<dbReference type="InterPro" id="IPR015943">
    <property type="entry name" value="WD40/YVTN_repeat-like_dom_sf"/>
</dbReference>
<dbReference type="SUPFAM" id="SSF110296">
    <property type="entry name" value="Oligoxyloglucan reducing end-specific cellobiohydrolase"/>
    <property type="match status" value="1"/>
</dbReference>
<dbReference type="PANTHER" id="PTHR43739">
    <property type="entry name" value="XYLOGLUCANASE (EUROFUNG)"/>
    <property type="match status" value="1"/>
</dbReference>
<dbReference type="InterPro" id="IPR026444">
    <property type="entry name" value="Secre_tail"/>
</dbReference>
<accession>A0A933SGB9</accession>
<organism evidence="2 3">
    <name type="scientific">Eiseniibacteriota bacterium</name>
    <dbReference type="NCBI Taxonomy" id="2212470"/>
    <lineage>
        <taxon>Bacteria</taxon>
        <taxon>Candidatus Eiseniibacteriota</taxon>
    </lineage>
</organism>
<proteinExistence type="predicted"/>
<dbReference type="InterPro" id="IPR036278">
    <property type="entry name" value="Sialidase_sf"/>
</dbReference>
<evidence type="ECO:0000313" key="3">
    <source>
        <dbReference type="Proteomes" id="UP000696931"/>
    </source>
</evidence>
<evidence type="ECO:0000313" key="2">
    <source>
        <dbReference type="EMBL" id="MBI5169419.1"/>
    </source>
</evidence>
<dbReference type="PANTHER" id="PTHR43739:SF5">
    <property type="entry name" value="EXO-ALPHA-SIALIDASE"/>
    <property type="match status" value="1"/>
</dbReference>
<dbReference type="NCBIfam" id="TIGR04183">
    <property type="entry name" value="Por_Secre_tail"/>
    <property type="match status" value="1"/>
</dbReference>
<sequence length="1033" mass="107839">MDVRSFLPAVVLSSLLAAAAVHAEPRPPAWAPAARAEDSPPLQVEPDMPAFLRGRMDRGEYLARRQGWYDRVRGTLAGATARDRVRAVQHMRQQVRALGPFGVGPAWTALGPQPIPNGQTSPVVAVSGRVTCIAVDPEHADTVYVGTAQGGVYRSFDGGANWTSLFDGAASLAIGALALAPSDPSILYVGTGESSSSCDSYFGVGLYRIDGVNATPVLTGPIDPPVTTGVAGTYAFTGRSISRILVSPSDPADIWVATATGIGGIGCDVLAGTAPPLGLRGLYHSTNATAASPAFTKVKVTSQGSVGADTTGNVSIMDMAFTPEDPNVLLCYVRSEVGVGGVWRTSTLTTPTPSFSLVLATTDRNGRGTLTVTPRAGGPSRVLLATSEPATGTGCTTGSGAIRRSQDGGLTFGSKQIGGGGFCGGQCWYDIVITADPQDTSVVHLGGSADGTCSREYIRSVNAGVGFSDANWSNGGVHADCHAIVCAPSNPSIVYMGNDGGIYRSSDRGVNWVSRNTSGFSATQFQSLAVHPYDPHFTIGGTQDNGTNWMDHDASWLRADFGDGGFCAIDQGSADTASVVMYHTYFNVTNFYIGLARVTTTACARDGEWAFRGAGYVDPTPNCEGVAYGANNGIGGSDPVLFYAPVALGPGTPNTVYFGTSILYRSANRGDTMTPVSQTLSTGGAISAIGIAAMNDDVRIAGTEDGKLFATTTGSSVLTDVRSAGMPTNFVSRAVIDPADPNTAYVAFAGYGVAAGQHIWRTRNLAGGASTWEPAGAGLPDVPVNAFVVDSLSHNYLYAGTDIGVYVSSDFGTTWTPLGTGLPVVAVFDMAIQPRARLLRIATHGRGLWEYPLNNATAALASLMEARVECGRVHLRWQVSGDQTTVVTLQRRSVPGEWESLGELPLDGVGTVAYEDADVIPGARYEYALRVGTLMLGRVSVDVGAQARLAIGAISPNPSTRGFVVSYTLASDVPATLDLVDVSGRRVFARDLKGAGEGQHDLDLRGLRFAPGLYWARLQQGGHLVTKRVSVVR</sequence>
<reference evidence="2" key="1">
    <citation type="submission" date="2020-07" db="EMBL/GenBank/DDBJ databases">
        <title>Huge and variable diversity of episymbiotic CPR bacteria and DPANN archaea in groundwater ecosystems.</title>
        <authorList>
            <person name="He C.Y."/>
            <person name="Keren R."/>
            <person name="Whittaker M."/>
            <person name="Farag I.F."/>
            <person name="Doudna J."/>
            <person name="Cate J.H.D."/>
            <person name="Banfield J.F."/>
        </authorList>
    </citation>
    <scope>NUCLEOTIDE SEQUENCE</scope>
    <source>
        <strain evidence="2">NC_groundwater_1813_Pr3_B-0.1um_71_17</strain>
    </source>
</reference>
<dbReference type="Proteomes" id="UP000696931">
    <property type="component" value="Unassembled WGS sequence"/>
</dbReference>
<feature type="signal peptide" evidence="1">
    <location>
        <begin position="1"/>
        <end position="23"/>
    </location>
</feature>